<sequence>MILKSMTHPLCILFLGAMECFQLLSAQNSSYIAVELSKAALDETLTTINESDLLKRYVVPTNESRTFSLGNFTLPAPSGSNQTGAELYNVQCQLYNVSDIYFTSEFYDADDNIGISANNVSAICGGLYNYTIEIFGSQTSINDTWNMTISNASLLLIFGIRLQSSPYFNQLPNITYIGSNLTQSSVQLNVNGQLAETFGSIILPDEESLKVIVNETLVNQTNQIVPPLLIPLNELIVENLARLNLTSLITYQPDMFVLPPDVTNNSLRLYFRGDIFLAPVGFQDVKYPEINMTFSPLLGNASQTEDHDVQILISPTFIRTAFYYLIQQLNYIDNLSEQLAGTISISQARIDKIIPTLNDPMALEVTPINNTTLRVSLYNYSLELQGQFINTRFDYRFTLKCDFPTRANDLTYADIQFYSIVNNHSQLMPQVNIQNVQFPLDRDQCKLDVQGGFLSQIIEKYVRSFQLPSAIQSLQLTMSSTIPRTVTNLINEKIASFYKPIQINISGILPNATNAPQVYLNYTMQGPVSVRGEEFGSVQIDLVTDVVIPSQ</sequence>
<reference evidence="2" key="1">
    <citation type="submission" date="2019-06" db="EMBL/GenBank/DDBJ databases">
        <authorList>
            <person name="Zheng W."/>
        </authorList>
    </citation>
    <scope>NUCLEOTIDE SEQUENCE</scope>
    <source>
        <strain evidence="2">QDHG01</strain>
    </source>
</reference>
<dbReference type="EMBL" id="RRYP01007835">
    <property type="protein sequence ID" value="TNV80198.1"/>
    <property type="molecule type" value="Genomic_DNA"/>
</dbReference>
<comment type="caution">
    <text evidence="2">The sequence shown here is derived from an EMBL/GenBank/DDBJ whole genome shotgun (WGS) entry which is preliminary data.</text>
</comment>
<evidence type="ECO:0000256" key="1">
    <source>
        <dbReference type="SAM" id="SignalP"/>
    </source>
</evidence>
<dbReference type="AlphaFoldDB" id="A0A8J8NRI5"/>
<keyword evidence="1" id="KW-0732">Signal</keyword>
<accession>A0A8J8NRI5</accession>
<keyword evidence="3" id="KW-1185">Reference proteome</keyword>
<organism evidence="2 3">
    <name type="scientific">Halteria grandinella</name>
    <dbReference type="NCBI Taxonomy" id="5974"/>
    <lineage>
        <taxon>Eukaryota</taxon>
        <taxon>Sar</taxon>
        <taxon>Alveolata</taxon>
        <taxon>Ciliophora</taxon>
        <taxon>Intramacronucleata</taxon>
        <taxon>Spirotrichea</taxon>
        <taxon>Stichotrichia</taxon>
        <taxon>Sporadotrichida</taxon>
        <taxon>Halteriidae</taxon>
        <taxon>Halteria</taxon>
    </lineage>
</organism>
<dbReference type="Proteomes" id="UP000785679">
    <property type="component" value="Unassembled WGS sequence"/>
</dbReference>
<gene>
    <name evidence="2" type="ORF">FGO68_gene9674</name>
</gene>
<name>A0A8J8NRI5_HALGN</name>
<evidence type="ECO:0008006" key="4">
    <source>
        <dbReference type="Google" id="ProtNLM"/>
    </source>
</evidence>
<protein>
    <recommendedName>
        <fullName evidence="4">Lipid-binding serum glycoprotein C-terminal domain-containing protein</fullName>
    </recommendedName>
</protein>
<proteinExistence type="predicted"/>
<evidence type="ECO:0000313" key="2">
    <source>
        <dbReference type="EMBL" id="TNV80198.1"/>
    </source>
</evidence>
<feature type="signal peptide" evidence="1">
    <location>
        <begin position="1"/>
        <end position="26"/>
    </location>
</feature>
<feature type="chain" id="PRO_5035172160" description="Lipid-binding serum glycoprotein C-terminal domain-containing protein" evidence="1">
    <location>
        <begin position="27"/>
        <end position="551"/>
    </location>
</feature>
<evidence type="ECO:0000313" key="3">
    <source>
        <dbReference type="Proteomes" id="UP000785679"/>
    </source>
</evidence>